<evidence type="ECO:0000259" key="3">
    <source>
        <dbReference type="Pfam" id="PF00668"/>
    </source>
</evidence>
<gene>
    <name evidence="4" type="ORF">G9444_2851</name>
</gene>
<dbReference type="EMBL" id="CP050124">
    <property type="protein sequence ID" value="QIP40095.1"/>
    <property type="molecule type" value="Genomic_DNA"/>
</dbReference>
<dbReference type="Pfam" id="PF00668">
    <property type="entry name" value="Condensation"/>
    <property type="match status" value="1"/>
</dbReference>
<dbReference type="GO" id="GO:0043041">
    <property type="term" value="P:amino acid activation for nonribosomal peptide biosynthetic process"/>
    <property type="evidence" value="ECO:0007669"/>
    <property type="project" value="TreeGrafter"/>
</dbReference>
<dbReference type="GO" id="GO:0005737">
    <property type="term" value="C:cytoplasm"/>
    <property type="evidence" value="ECO:0007669"/>
    <property type="project" value="TreeGrafter"/>
</dbReference>
<dbReference type="UniPathway" id="UPA00011"/>
<feature type="region of interest" description="Disordered" evidence="1">
    <location>
        <begin position="782"/>
        <end position="848"/>
    </location>
</feature>
<dbReference type="Gene3D" id="3.40.50.12780">
    <property type="entry name" value="N-terminal domain of ligase-like"/>
    <property type="match status" value="1"/>
</dbReference>
<dbReference type="Pfam" id="PF00501">
    <property type="entry name" value="AMP-binding"/>
    <property type="match status" value="1"/>
</dbReference>
<dbReference type="GO" id="GO:0008610">
    <property type="term" value="P:lipid biosynthetic process"/>
    <property type="evidence" value="ECO:0007669"/>
    <property type="project" value="UniProtKB-ARBA"/>
</dbReference>
<feature type="compositionally biased region" description="Basic residues" evidence="1">
    <location>
        <begin position="784"/>
        <end position="795"/>
    </location>
</feature>
<dbReference type="InterPro" id="IPR023213">
    <property type="entry name" value="CAT-like_dom_sf"/>
</dbReference>
<evidence type="ECO:0000313" key="5">
    <source>
        <dbReference type="Proteomes" id="UP000502345"/>
    </source>
</evidence>
<dbReference type="GO" id="GO:0031177">
    <property type="term" value="F:phosphopantetheine binding"/>
    <property type="evidence" value="ECO:0007669"/>
    <property type="project" value="TreeGrafter"/>
</dbReference>
<protein>
    <submittedName>
        <fullName evidence="4">Uncharacterized protein</fullName>
    </submittedName>
</protein>
<dbReference type="Gene3D" id="3.30.559.10">
    <property type="entry name" value="Chloramphenicol acetyltransferase-like domain"/>
    <property type="match status" value="1"/>
</dbReference>
<feature type="compositionally biased region" description="Polar residues" evidence="1">
    <location>
        <begin position="812"/>
        <end position="830"/>
    </location>
</feature>
<evidence type="ECO:0000256" key="1">
    <source>
        <dbReference type="SAM" id="MobiDB-lite"/>
    </source>
</evidence>
<dbReference type="PANTHER" id="PTHR45527:SF14">
    <property type="entry name" value="PLIPASTATIN SYNTHASE SUBUNIT B"/>
    <property type="match status" value="1"/>
</dbReference>
<dbReference type="InterPro" id="IPR000873">
    <property type="entry name" value="AMP-dep_synth/lig_dom"/>
</dbReference>
<organism evidence="4 5">
    <name type="scientific">Rhodococcus erythropolis</name>
    <name type="common">Arthrobacter picolinophilus</name>
    <dbReference type="NCBI Taxonomy" id="1833"/>
    <lineage>
        <taxon>Bacteria</taxon>
        <taxon>Bacillati</taxon>
        <taxon>Actinomycetota</taxon>
        <taxon>Actinomycetes</taxon>
        <taxon>Mycobacteriales</taxon>
        <taxon>Nocardiaceae</taxon>
        <taxon>Rhodococcus</taxon>
        <taxon>Rhodococcus erythropolis group</taxon>
    </lineage>
</organism>
<feature type="domain" description="AMP-dependent synthetase/ligase" evidence="2">
    <location>
        <begin position="486"/>
        <end position="590"/>
    </location>
</feature>
<dbReference type="SUPFAM" id="SSF56801">
    <property type="entry name" value="Acetyl-CoA synthetase-like"/>
    <property type="match status" value="1"/>
</dbReference>
<dbReference type="InterPro" id="IPR042099">
    <property type="entry name" value="ANL_N_sf"/>
</dbReference>
<evidence type="ECO:0000313" key="4">
    <source>
        <dbReference type="EMBL" id="QIP40095.1"/>
    </source>
</evidence>
<proteinExistence type="predicted"/>
<name>A0A6G9CSR7_RHOER</name>
<dbReference type="PANTHER" id="PTHR45527">
    <property type="entry name" value="NONRIBOSOMAL PEPTIDE SYNTHETASE"/>
    <property type="match status" value="1"/>
</dbReference>
<dbReference type="Proteomes" id="UP000502345">
    <property type="component" value="Chromosome"/>
</dbReference>
<evidence type="ECO:0000259" key="2">
    <source>
        <dbReference type="Pfam" id="PF00501"/>
    </source>
</evidence>
<feature type="domain" description="Condensation" evidence="3">
    <location>
        <begin position="23"/>
        <end position="363"/>
    </location>
</feature>
<dbReference type="InterPro" id="IPR001242">
    <property type="entry name" value="Condensation_dom"/>
</dbReference>
<reference evidence="4 5" key="1">
    <citation type="submission" date="2020-03" db="EMBL/GenBank/DDBJ databases">
        <title>Screen low temperature-resistant strains for efficient degradation of petroleum hydrocarbons under the low temperature.</title>
        <authorList>
            <person name="Wang Y."/>
            <person name="Chen J."/>
        </authorList>
    </citation>
    <scope>NUCLEOTIDE SEQUENCE [LARGE SCALE GENOMIC DNA]</scope>
    <source>
        <strain evidence="4 5">KB1</strain>
    </source>
</reference>
<accession>A0A6G9CSR7</accession>
<dbReference type="AlphaFoldDB" id="A0A6G9CSR7"/>
<dbReference type="Gene3D" id="3.30.559.30">
    <property type="entry name" value="Nonribosomal peptide synthetase, condensation domain"/>
    <property type="match status" value="1"/>
</dbReference>
<dbReference type="GO" id="GO:0003824">
    <property type="term" value="F:catalytic activity"/>
    <property type="evidence" value="ECO:0007669"/>
    <property type="project" value="InterPro"/>
</dbReference>
<sequence>MSTDEGISVSVLPGSNSGAASEATFALTGAQLGIWNAQRLDPESRSYLVGEVLEISGDEPIDTELLTAAITATIGEAETMRLRMIETADGPRQYISDEPVGIIPITDVRDERDPVAVAHALVDAERSRASEYCRLMVERPLYTYSLIRLSDREIWCIQLYHHLIVDGYSAAMISRRVAAHYTAAKKGTEVAPTRFGSMTDLVSEDEAYRAGEQFAEDRDYWRDVLTPLPALDGRGQQVTGPAERTIQVREVITADALSCLKEVADATGTTWAEALIACYGAFLHRLLGETDVVIAMPLMARVGRTALKTPAMAVNVLPLRLTIRSHDRLGDLSKQVAATMKSLRAHQRYRGENLARDLGVAGTGALLHGIGINLKAFDFALDFAGAVGVLRNVAGGPPEDLGLTVTPIADGEVLLGFEVDARTNTRESVQRRLAGFVSIVNAMVGEGDPAVGQVEMMPAAEASRILAGRETAPLPGSVELVPDVFDRIVVEHADDTVLVCGDERLTGAELGGRVHKLARLLRARDVGPDDIVGLALPRTSEMVVALLATLNAGAAYVALDPQHPAERLRDLIDDAQPKVVITTSTLAEQLVGGSRPDPSSSIPTQSAKNSVLIPSFHSNSVNWRQHGMVITWRMSSTPRDRQASPRVCWSEAVDWRTCFTTIAPPSTGTPPSASGTVNCTPRTQRRSPSMRLSINCCGCCVVIVCTYTTRNCRRTRLLWSRRSSEIASTWSTRRRRWRQRWWTTGCCVRSGCSSSSWVARRHRPHCGTRSSNPVFRLETCTAPQKRRSTRSRPRSKVPDRVSGTPSRVPVRTCSTARSSRSPTVNEVSSTWRDRNWPGATSAAPARPPSVLSQILSGLREI</sequence>
<dbReference type="GO" id="GO:0044550">
    <property type="term" value="P:secondary metabolite biosynthetic process"/>
    <property type="evidence" value="ECO:0007669"/>
    <property type="project" value="TreeGrafter"/>
</dbReference>
<dbReference type="SUPFAM" id="SSF52777">
    <property type="entry name" value="CoA-dependent acyltransferases"/>
    <property type="match status" value="2"/>
</dbReference>